<dbReference type="PRINTS" id="PR00455">
    <property type="entry name" value="HTHTETR"/>
</dbReference>
<dbReference type="Gene3D" id="1.10.357.10">
    <property type="entry name" value="Tetracycline Repressor, domain 2"/>
    <property type="match status" value="1"/>
</dbReference>
<dbReference type="Pfam" id="PF00440">
    <property type="entry name" value="TetR_N"/>
    <property type="match status" value="1"/>
</dbReference>
<protein>
    <submittedName>
        <fullName evidence="6">TetR/AcrR family transcriptional regulator</fullName>
    </submittedName>
</protein>
<dbReference type="RefSeq" id="WP_344905363.1">
    <property type="nucleotide sequence ID" value="NZ_BAAAWD010000022.1"/>
</dbReference>
<dbReference type="InterPro" id="IPR009057">
    <property type="entry name" value="Homeodomain-like_sf"/>
</dbReference>
<dbReference type="InterPro" id="IPR001647">
    <property type="entry name" value="HTH_TetR"/>
</dbReference>
<dbReference type="PANTHER" id="PTHR30055:SF234">
    <property type="entry name" value="HTH-TYPE TRANSCRIPTIONAL REGULATOR BETI"/>
    <property type="match status" value="1"/>
</dbReference>
<evidence type="ECO:0000313" key="6">
    <source>
        <dbReference type="EMBL" id="GAA3035769.1"/>
    </source>
</evidence>
<dbReference type="SUPFAM" id="SSF46689">
    <property type="entry name" value="Homeodomain-like"/>
    <property type="match status" value="1"/>
</dbReference>
<evidence type="ECO:0000256" key="4">
    <source>
        <dbReference type="PROSITE-ProRule" id="PRU00335"/>
    </source>
</evidence>
<evidence type="ECO:0000259" key="5">
    <source>
        <dbReference type="PROSITE" id="PS50977"/>
    </source>
</evidence>
<comment type="caution">
    <text evidence="6">The sequence shown here is derived from an EMBL/GenBank/DDBJ whole genome shotgun (WGS) entry which is preliminary data.</text>
</comment>
<evidence type="ECO:0000313" key="7">
    <source>
        <dbReference type="Proteomes" id="UP001499930"/>
    </source>
</evidence>
<keyword evidence="7" id="KW-1185">Reference proteome</keyword>
<feature type="domain" description="HTH tetR-type" evidence="5">
    <location>
        <begin position="13"/>
        <end position="72"/>
    </location>
</feature>
<dbReference type="Pfam" id="PF21597">
    <property type="entry name" value="TetR_C_43"/>
    <property type="match status" value="1"/>
</dbReference>
<organism evidence="6 7">
    <name type="scientific">Streptosporangium longisporum</name>
    <dbReference type="NCBI Taxonomy" id="46187"/>
    <lineage>
        <taxon>Bacteria</taxon>
        <taxon>Bacillati</taxon>
        <taxon>Actinomycetota</taxon>
        <taxon>Actinomycetes</taxon>
        <taxon>Streptosporangiales</taxon>
        <taxon>Streptosporangiaceae</taxon>
        <taxon>Streptosporangium</taxon>
    </lineage>
</organism>
<feature type="DNA-binding region" description="H-T-H motif" evidence="4">
    <location>
        <begin position="35"/>
        <end position="54"/>
    </location>
</feature>
<keyword evidence="2 4" id="KW-0238">DNA-binding</keyword>
<reference evidence="7" key="1">
    <citation type="journal article" date="2019" name="Int. J. Syst. Evol. Microbiol.">
        <title>The Global Catalogue of Microorganisms (GCM) 10K type strain sequencing project: providing services to taxonomists for standard genome sequencing and annotation.</title>
        <authorList>
            <consortium name="The Broad Institute Genomics Platform"/>
            <consortium name="The Broad Institute Genome Sequencing Center for Infectious Disease"/>
            <person name="Wu L."/>
            <person name="Ma J."/>
        </authorList>
    </citation>
    <scope>NUCLEOTIDE SEQUENCE [LARGE SCALE GENOMIC DNA]</scope>
    <source>
        <strain evidence="7">JCM 3106</strain>
    </source>
</reference>
<sequence length="213" mass="22855">MPAQAGGLRADARHNRDRIVAAAGEAFATRGLDVPMTAIARRAGVGTATLYRHFPTRESLVTEVFADRFTACASVVDDALADPDPWRGFRTVIERVCAMQAVDRGFTAAFLRAFPGAADFGRERARAEHGFAELTRRAKESGHLRADFDHTDLTLLLMANNGITADSAEAASAASRRLVAYLLHSFRADRADPAVPLPPPSPLGLEHVHGLAG</sequence>
<dbReference type="SUPFAM" id="SSF48498">
    <property type="entry name" value="Tetracyclin repressor-like, C-terminal domain"/>
    <property type="match status" value="1"/>
</dbReference>
<name>A0ABP6L9K5_9ACTN</name>
<gene>
    <name evidence="6" type="ORF">GCM10017559_74250</name>
</gene>
<dbReference type="EMBL" id="BAAAWD010000022">
    <property type="protein sequence ID" value="GAA3035769.1"/>
    <property type="molecule type" value="Genomic_DNA"/>
</dbReference>
<dbReference type="InterPro" id="IPR049445">
    <property type="entry name" value="TetR_SbtR-like_C"/>
</dbReference>
<dbReference type="InterPro" id="IPR036271">
    <property type="entry name" value="Tet_transcr_reg_TetR-rel_C_sf"/>
</dbReference>
<evidence type="ECO:0000256" key="3">
    <source>
        <dbReference type="ARBA" id="ARBA00023163"/>
    </source>
</evidence>
<accession>A0ABP6L9K5</accession>
<proteinExistence type="predicted"/>
<dbReference type="InterPro" id="IPR050109">
    <property type="entry name" value="HTH-type_TetR-like_transc_reg"/>
</dbReference>
<dbReference type="Proteomes" id="UP001499930">
    <property type="component" value="Unassembled WGS sequence"/>
</dbReference>
<evidence type="ECO:0000256" key="2">
    <source>
        <dbReference type="ARBA" id="ARBA00023125"/>
    </source>
</evidence>
<evidence type="ECO:0000256" key="1">
    <source>
        <dbReference type="ARBA" id="ARBA00023015"/>
    </source>
</evidence>
<keyword evidence="1" id="KW-0805">Transcription regulation</keyword>
<keyword evidence="3" id="KW-0804">Transcription</keyword>
<dbReference type="PROSITE" id="PS50977">
    <property type="entry name" value="HTH_TETR_2"/>
    <property type="match status" value="1"/>
</dbReference>
<dbReference type="PANTHER" id="PTHR30055">
    <property type="entry name" value="HTH-TYPE TRANSCRIPTIONAL REGULATOR RUTR"/>
    <property type="match status" value="1"/>
</dbReference>